<evidence type="ECO:0000313" key="2">
    <source>
        <dbReference type="Proteomes" id="UP000325313"/>
    </source>
</evidence>
<keyword evidence="1" id="KW-0418">Kinase</keyword>
<keyword evidence="1" id="KW-0808">Transferase</keyword>
<name>A0A5B0RGY0_PUCGR</name>
<protein>
    <submittedName>
        <fullName evidence="1">Serine/threonine-protein kinase tel1</fullName>
    </submittedName>
</protein>
<dbReference type="GO" id="GO:0016301">
    <property type="term" value="F:kinase activity"/>
    <property type="evidence" value="ECO:0007669"/>
    <property type="project" value="UniProtKB-KW"/>
</dbReference>
<proteinExistence type="predicted"/>
<dbReference type="EMBL" id="VDEP01000183">
    <property type="protein sequence ID" value="KAA1125116.1"/>
    <property type="molecule type" value="Genomic_DNA"/>
</dbReference>
<comment type="caution">
    <text evidence="1">The sequence shown here is derived from an EMBL/GenBank/DDBJ whole genome shotgun (WGS) entry which is preliminary data.</text>
</comment>
<dbReference type="AlphaFoldDB" id="A0A5B0RGY0"/>
<evidence type="ECO:0000313" key="1">
    <source>
        <dbReference type="EMBL" id="KAA1125116.1"/>
    </source>
</evidence>
<reference evidence="1 2" key="1">
    <citation type="submission" date="2019-05" db="EMBL/GenBank/DDBJ databases">
        <title>Emergence of the Ug99 lineage of the wheat stem rust pathogen through somatic hybridization.</title>
        <authorList>
            <person name="Li F."/>
            <person name="Upadhyaya N.M."/>
            <person name="Sperschneider J."/>
            <person name="Matny O."/>
            <person name="Nguyen-Phuc H."/>
            <person name="Mago R."/>
            <person name="Raley C."/>
            <person name="Miller M.E."/>
            <person name="Silverstein K.A.T."/>
            <person name="Henningsen E."/>
            <person name="Hirsch C.D."/>
            <person name="Visser B."/>
            <person name="Pretorius Z.A."/>
            <person name="Steffenson B.J."/>
            <person name="Schwessinger B."/>
            <person name="Dodds P.N."/>
            <person name="Figueroa M."/>
        </authorList>
    </citation>
    <scope>NUCLEOTIDE SEQUENCE [LARGE SCALE GENOMIC DNA]</scope>
    <source>
        <strain evidence="1 2">Ug99</strain>
    </source>
</reference>
<accession>A0A5B0RGY0</accession>
<gene>
    <name evidence="1" type="primary">TEL1_2</name>
    <name evidence="1" type="ORF">PGTUg99_000075</name>
</gene>
<sequence>MTSLQLNSSLKSYILVYLKKLALLKANLRTKNGNSSKIPPKARPGSPRKNKWLDVPWLQLAKQATKWRMAASAFLFVEIAREEGLAIDVTKPLDGDLQSLLERLYSISPEPDAFYSLIPSNPTKFCSSATSMRISGNLLSGFHAALVEDLSINPEHFVKKYHHLPATFQEMA</sequence>
<organism evidence="1 2">
    <name type="scientific">Puccinia graminis f. sp. tritici</name>
    <dbReference type="NCBI Taxonomy" id="56615"/>
    <lineage>
        <taxon>Eukaryota</taxon>
        <taxon>Fungi</taxon>
        <taxon>Dikarya</taxon>
        <taxon>Basidiomycota</taxon>
        <taxon>Pucciniomycotina</taxon>
        <taxon>Pucciniomycetes</taxon>
        <taxon>Pucciniales</taxon>
        <taxon>Pucciniaceae</taxon>
        <taxon>Puccinia</taxon>
    </lineage>
</organism>
<dbReference type="Proteomes" id="UP000325313">
    <property type="component" value="Unassembled WGS sequence"/>
</dbReference>